<feature type="chain" id="PRO_5012387124" description="DUF4878 domain-containing protein" evidence="1">
    <location>
        <begin position="21"/>
        <end position="142"/>
    </location>
</feature>
<accession>A0A1M6SCY9</accession>
<dbReference type="Pfam" id="PF12870">
    <property type="entry name" value="DUF4878"/>
    <property type="match status" value="1"/>
</dbReference>
<dbReference type="OrthoDB" id="14940at2"/>
<protein>
    <recommendedName>
        <fullName evidence="2">DUF4878 domain-containing protein</fullName>
    </recommendedName>
</protein>
<gene>
    <name evidence="3" type="ORF">SAMN05444391_0982</name>
</gene>
<name>A0A1M6SCY9_9AQUI</name>
<keyword evidence="1" id="KW-0732">Signal</keyword>
<dbReference type="RefSeq" id="WP_079654107.1">
    <property type="nucleotide sequence ID" value="NZ_LT670846.1"/>
</dbReference>
<keyword evidence="4" id="KW-1185">Reference proteome</keyword>
<feature type="domain" description="DUF4878" evidence="2">
    <location>
        <begin position="26"/>
        <end position="136"/>
    </location>
</feature>
<evidence type="ECO:0000259" key="2">
    <source>
        <dbReference type="Pfam" id="PF12870"/>
    </source>
</evidence>
<sequence>MKKALPLLALLLAGFFVVKGCSSSPERQALGTVKEFMEAIRDKDSKDAVNLLYPPYRDALAQQVNVPIQFVELKPSEMVGCVLTSMGEKIKEVKYLDASKIDDTHTEVVIKVVDKDKTEKILSFILVKDGKSWKIANISTMR</sequence>
<evidence type="ECO:0000256" key="1">
    <source>
        <dbReference type="SAM" id="SignalP"/>
    </source>
</evidence>
<proteinExistence type="predicted"/>
<dbReference type="InterPro" id="IPR024267">
    <property type="entry name" value="DUF4878"/>
</dbReference>
<evidence type="ECO:0000313" key="4">
    <source>
        <dbReference type="Proteomes" id="UP000189810"/>
    </source>
</evidence>
<dbReference type="STRING" id="381751.SAMN05444391_0982"/>
<feature type="signal peptide" evidence="1">
    <location>
        <begin position="1"/>
        <end position="20"/>
    </location>
</feature>
<dbReference type="AlphaFoldDB" id="A0A1M6SCY9"/>
<dbReference type="Proteomes" id="UP000189810">
    <property type="component" value="Chromosome I"/>
</dbReference>
<dbReference type="Gene3D" id="3.10.450.50">
    <property type="match status" value="1"/>
</dbReference>
<reference evidence="3 4" key="1">
    <citation type="submission" date="2016-11" db="EMBL/GenBank/DDBJ databases">
        <authorList>
            <person name="Jaros S."/>
            <person name="Januszkiewicz K."/>
            <person name="Wedrychowicz H."/>
        </authorList>
    </citation>
    <scope>NUCLEOTIDE SEQUENCE [LARGE SCALE GENOMIC DNA]</scope>
    <source>
        <strain evidence="3 4">DSM 19557</strain>
    </source>
</reference>
<organism evidence="3 4">
    <name type="scientific">Thermocrinis minervae</name>
    <dbReference type="NCBI Taxonomy" id="381751"/>
    <lineage>
        <taxon>Bacteria</taxon>
        <taxon>Pseudomonadati</taxon>
        <taxon>Aquificota</taxon>
        <taxon>Aquificia</taxon>
        <taxon>Aquificales</taxon>
        <taxon>Aquificaceae</taxon>
        <taxon>Thermocrinis</taxon>
    </lineage>
</organism>
<dbReference type="EMBL" id="LT670846">
    <property type="protein sequence ID" value="SHK42634.1"/>
    <property type="molecule type" value="Genomic_DNA"/>
</dbReference>
<evidence type="ECO:0000313" key="3">
    <source>
        <dbReference type="EMBL" id="SHK42634.1"/>
    </source>
</evidence>